<dbReference type="RefSeq" id="WP_091220218.1">
    <property type="nucleotide sequence ID" value="NZ_FNHE01000008.1"/>
</dbReference>
<dbReference type="Pfam" id="PF01266">
    <property type="entry name" value="DAO"/>
    <property type="match status" value="1"/>
</dbReference>
<dbReference type="STRING" id="1137991.SAMN05660642_03193"/>
<reference evidence="3" key="1">
    <citation type="submission" date="2016-10" db="EMBL/GenBank/DDBJ databases">
        <authorList>
            <person name="Varghese N."/>
            <person name="Submissions S."/>
        </authorList>
    </citation>
    <scope>NUCLEOTIDE SEQUENCE [LARGE SCALE GENOMIC DNA]</scope>
    <source>
        <strain evidence="3">DSM 45419</strain>
    </source>
</reference>
<dbReference type="InterPro" id="IPR036188">
    <property type="entry name" value="FAD/NAD-bd_sf"/>
</dbReference>
<dbReference type="AlphaFoldDB" id="A0A1G9VMX0"/>
<sequence>MDVVIVGAGPTGLTLGAALARRGHRVVAVDRDPGPALDGSWRRRGVMQFQQAHGFRPQVRDLLLAEWPEAWRAWLDLGAEPIDLPAPDACTPAVGVRSRRVTYERALRRAAAEADGLTVAVGHVDGLAERGGRVVGAVVDGSTVSADLVVDASGRLSRLTPPQIRGDAGMAYVSRTYRRHPGEPPGAPATPFAWSARFHGYDSYAFPHEHGHVSIVIIRPSADAGLGALRHPSAFEAACRAIPGLAEWTDARVATPTSGVIVGGGLLNTYRRQLERPGLVAVGDAVATTAPTAGRGLAMASMQIGALLQLLDAGADPATIAAPFGAWCDTWILPWVEDHLAFDAESVRRWQGHDLDLTQPLTSAAIVAAARADPRIEPHVAGFLAMTALPASLAAAEPLARAVYETGWRQPTAQGPTRDELVSIAEWARAIPGARLETAVAPIPSYLERSAS</sequence>
<organism evidence="2 3">
    <name type="scientific">Geodermatophilus siccatus</name>
    <dbReference type="NCBI Taxonomy" id="1137991"/>
    <lineage>
        <taxon>Bacteria</taxon>
        <taxon>Bacillati</taxon>
        <taxon>Actinomycetota</taxon>
        <taxon>Actinomycetes</taxon>
        <taxon>Geodermatophilales</taxon>
        <taxon>Geodermatophilaceae</taxon>
        <taxon>Geodermatophilus</taxon>
    </lineage>
</organism>
<proteinExistence type="predicted"/>
<evidence type="ECO:0000259" key="1">
    <source>
        <dbReference type="Pfam" id="PF01266"/>
    </source>
</evidence>
<dbReference type="Gene3D" id="3.50.50.60">
    <property type="entry name" value="FAD/NAD(P)-binding domain"/>
    <property type="match status" value="1"/>
</dbReference>
<dbReference type="PANTHER" id="PTHR42685">
    <property type="entry name" value="GERANYLGERANYL DIPHOSPHATE REDUCTASE"/>
    <property type="match status" value="1"/>
</dbReference>
<evidence type="ECO:0000313" key="3">
    <source>
        <dbReference type="Proteomes" id="UP000198680"/>
    </source>
</evidence>
<gene>
    <name evidence="2" type="ORF">SAMN05660642_03193</name>
</gene>
<dbReference type="OrthoDB" id="9790035at2"/>
<accession>A0A1G9VMX0</accession>
<dbReference type="PRINTS" id="PR00420">
    <property type="entry name" value="RNGMNOXGNASE"/>
</dbReference>
<dbReference type="EMBL" id="FNHE01000008">
    <property type="protein sequence ID" value="SDM73544.1"/>
    <property type="molecule type" value="Genomic_DNA"/>
</dbReference>
<dbReference type="SUPFAM" id="SSF51905">
    <property type="entry name" value="FAD/NAD(P)-binding domain"/>
    <property type="match status" value="1"/>
</dbReference>
<name>A0A1G9VMX0_9ACTN</name>
<dbReference type="InterPro" id="IPR006076">
    <property type="entry name" value="FAD-dep_OxRdtase"/>
</dbReference>
<evidence type="ECO:0000313" key="2">
    <source>
        <dbReference type="EMBL" id="SDM73544.1"/>
    </source>
</evidence>
<feature type="domain" description="FAD dependent oxidoreductase" evidence="1">
    <location>
        <begin position="2"/>
        <end position="77"/>
    </location>
</feature>
<dbReference type="InterPro" id="IPR050407">
    <property type="entry name" value="Geranylgeranyl_reductase"/>
</dbReference>
<keyword evidence="3" id="KW-1185">Reference proteome</keyword>
<dbReference type="Proteomes" id="UP000198680">
    <property type="component" value="Unassembled WGS sequence"/>
</dbReference>
<dbReference type="PANTHER" id="PTHR42685:SF22">
    <property type="entry name" value="CONDITIONED MEDIUM FACTOR RECEPTOR 1"/>
    <property type="match status" value="1"/>
</dbReference>
<protein>
    <submittedName>
        <fullName evidence="2">Dehydrogenase (Flavoprotein)</fullName>
    </submittedName>
</protein>